<reference evidence="1 2" key="1">
    <citation type="submission" date="2023-06" db="EMBL/GenBank/DDBJ databases">
        <authorList>
            <person name="Zeman M."/>
            <person name="Kubasova T."/>
            <person name="Jahodarova E."/>
            <person name="Nykrynova M."/>
            <person name="Rychlik I."/>
        </authorList>
    </citation>
    <scope>NUCLEOTIDE SEQUENCE [LARGE SCALE GENOMIC DNA]</scope>
    <source>
        <strain evidence="1 2">ET4</strain>
    </source>
</reference>
<reference evidence="2" key="2">
    <citation type="submission" date="2023-07" db="EMBL/GenBank/DDBJ databases">
        <title>Identification and characterization of horizontal gene transfer across gut microbiota members of farm animals based on homology search.</title>
        <authorList>
            <person name="Schwarzerova J."/>
            <person name="Nykrynova M."/>
            <person name="Jureckova K."/>
            <person name="Cejkova D."/>
            <person name="Rychlik I."/>
        </authorList>
    </citation>
    <scope>NUCLEOTIDE SEQUENCE [LARGE SCALE GENOMIC DNA]</scope>
    <source>
        <strain evidence="2">ET4</strain>
    </source>
</reference>
<evidence type="ECO:0008006" key="3">
    <source>
        <dbReference type="Google" id="ProtNLM"/>
    </source>
</evidence>
<comment type="caution">
    <text evidence="1">The sequence shown here is derived from an EMBL/GenBank/DDBJ whole genome shotgun (WGS) entry which is preliminary data.</text>
</comment>
<accession>A0ABT7U1T7</accession>
<dbReference type="Pfam" id="PF11536">
    <property type="entry name" value="DUF3226"/>
    <property type="match status" value="1"/>
</dbReference>
<proteinExistence type="predicted"/>
<name>A0ABT7U1T7_9BACE</name>
<evidence type="ECO:0000313" key="2">
    <source>
        <dbReference type="Proteomes" id="UP001228403"/>
    </source>
</evidence>
<keyword evidence="2" id="KW-1185">Reference proteome</keyword>
<organism evidence="1 2">
    <name type="scientific">Bacteroides eggerthii</name>
    <dbReference type="NCBI Taxonomy" id="28111"/>
    <lineage>
        <taxon>Bacteria</taxon>
        <taxon>Pseudomonadati</taxon>
        <taxon>Bacteroidota</taxon>
        <taxon>Bacteroidia</taxon>
        <taxon>Bacteroidales</taxon>
        <taxon>Bacteroidaceae</taxon>
        <taxon>Bacteroides</taxon>
    </lineage>
</organism>
<evidence type="ECO:0000313" key="1">
    <source>
        <dbReference type="EMBL" id="MDM8144469.1"/>
    </source>
</evidence>
<sequence>MRNIIFIEAKNRNTPEYHFLRTIIELFFPQKEVEFICINGIGNLFHETNINLMQQAQITDNQILVLADADTESKKQGYEKRKNEIENGMAAHQLAFPFFIYPNNQDDGDVETLMESSAQRDLHKIFFDCFEDYERCVSGVKDDCGESKYRIPNLKGKLHTYMNAQKLPRRLSNRFGGGDWLFEDAQFWNLNTEALTPLKEFFATHLK</sequence>
<dbReference type="EMBL" id="JAUDCF010000001">
    <property type="protein sequence ID" value="MDM8144469.1"/>
    <property type="molecule type" value="Genomic_DNA"/>
</dbReference>
<protein>
    <recommendedName>
        <fullName evidence="3">DUF4276 family protein</fullName>
    </recommendedName>
</protein>
<dbReference type="Proteomes" id="UP001228403">
    <property type="component" value="Unassembled WGS sequence"/>
</dbReference>
<dbReference type="InterPro" id="IPR024508">
    <property type="entry name" value="DUF3226"/>
</dbReference>
<gene>
    <name evidence="1" type="ORF">QUW02_00745</name>
</gene>